<dbReference type="Pfam" id="PF19418">
    <property type="entry name" value="DEPDC5_CTD"/>
    <property type="match status" value="1"/>
</dbReference>
<dbReference type="SUPFAM" id="SSF46785">
    <property type="entry name" value="Winged helix' DNA-binding domain"/>
    <property type="match status" value="1"/>
</dbReference>
<dbReference type="InterPro" id="IPR036388">
    <property type="entry name" value="WH-like_DNA-bd_sf"/>
</dbReference>
<name>A0AAD5TBA3_9FUNG</name>
<evidence type="ECO:0000259" key="6">
    <source>
        <dbReference type="PROSITE" id="PS50186"/>
    </source>
</evidence>
<evidence type="ECO:0000313" key="7">
    <source>
        <dbReference type="EMBL" id="KAJ3139423.1"/>
    </source>
</evidence>
<dbReference type="InterPro" id="IPR036390">
    <property type="entry name" value="WH_DNA-bd_sf"/>
</dbReference>
<dbReference type="Pfam" id="PF12257">
    <property type="entry name" value="IML1"/>
    <property type="match status" value="1"/>
</dbReference>
<evidence type="ECO:0000256" key="1">
    <source>
        <dbReference type="ARBA" id="ARBA00004148"/>
    </source>
</evidence>
<accession>A0AAD5TBA3</accession>
<evidence type="ECO:0000313" key="8">
    <source>
        <dbReference type="Proteomes" id="UP001211907"/>
    </source>
</evidence>
<organism evidence="7 8">
    <name type="scientific">Physocladia obscura</name>
    <dbReference type="NCBI Taxonomy" id="109957"/>
    <lineage>
        <taxon>Eukaryota</taxon>
        <taxon>Fungi</taxon>
        <taxon>Fungi incertae sedis</taxon>
        <taxon>Chytridiomycota</taxon>
        <taxon>Chytridiomycota incertae sedis</taxon>
        <taxon>Chytridiomycetes</taxon>
        <taxon>Chytridiales</taxon>
        <taxon>Chytriomycetaceae</taxon>
        <taxon>Physocladia</taxon>
    </lineage>
</organism>
<dbReference type="CDD" id="cd04449">
    <property type="entry name" value="DEP_DEPDC5-like"/>
    <property type="match status" value="1"/>
</dbReference>
<comment type="subcellular location">
    <subcellularLocation>
        <location evidence="1">Vacuole membrane</location>
        <topology evidence="1">Peripheral membrane protein</topology>
    </subcellularLocation>
</comment>
<dbReference type="Pfam" id="PF00610">
    <property type="entry name" value="DEP"/>
    <property type="match status" value="1"/>
</dbReference>
<reference evidence="7" key="1">
    <citation type="submission" date="2020-05" db="EMBL/GenBank/DDBJ databases">
        <title>Phylogenomic resolution of chytrid fungi.</title>
        <authorList>
            <person name="Stajich J.E."/>
            <person name="Amses K."/>
            <person name="Simmons R."/>
            <person name="Seto K."/>
            <person name="Myers J."/>
            <person name="Bonds A."/>
            <person name="Quandt C.A."/>
            <person name="Barry K."/>
            <person name="Liu P."/>
            <person name="Grigoriev I."/>
            <person name="Longcore J.E."/>
            <person name="James T.Y."/>
        </authorList>
    </citation>
    <scope>NUCLEOTIDE SEQUENCE</scope>
    <source>
        <strain evidence="7">JEL0513</strain>
    </source>
</reference>
<dbReference type="EMBL" id="JADGJH010000073">
    <property type="protein sequence ID" value="KAJ3139423.1"/>
    <property type="molecule type" value="Genomic_DNA"/>
</dbReference>
<dbReference type="GO" id="GO:0010508">
    <property type="term" value="P:positive regulation of autophagy"/>
    <property type="evidence" value="ECO:0007669"/>
    <property type="project" value="TreeGrafter"/>
</dbReference>
<evidence type="ECO:0000256" key="3">
    <source>
        <dbReference type="ARBA" id="ARBA00018529"/>
    </source>
</evidence>
<dbReference type="InterPro" id="IPR027244">
    <property type="entry name" value="IML1"/>
</dbReference>
<dbReference type="GO" id="GO:1990130">
    <property type="term" value="C:GATOR1 complex"/>
    <property type="evidence" value="ECO:0007669"/>
    <property type="project" value="TreeGrafter"/>
</dbReference>
<keyword evidence="8" id="KW-1185">Reference proteome</keyword>
<dbReference type="Proteomes" id="UP001211907">
    <property type="component" value="Unassembled WGS sequence"/>
</dbReference>
<dbReference type="PANTHER" id="PTHR13179:SF8">
    <property type="entry name" value="GATOR COMPLEX PROTEIN DEPDC5"/>
    <property type="match status" value="1"/>
</dbReference>
<comment type="similarity">
    <text evidence="2">Belongs to the IML1 family.</text>
</comment>
<dbReference type="GO" id="GO:0005096">
    <property type="term" value="F:GTPase activator activity"/>
    <property type="evidence" value="ECO:0007669"/>
    <property type="project" value="InterPro"/>
</dbReference>
<dbReference type="GO" id="GO:0005774">
    <property type="term" value="C:vacuolar membrane"/>
    <property type="evidence" value="ECO:0007669"/>
    <property type="project" value="UniProtKB-SubCell"/>
</dbReference>
<evidence type="ECO:0000256" key="5">
    <source>
        <dbReference type="SAM" id="MobiDB-lite"/>
    </source>
</evidence>
<evidence type="ECO:0000256" key="4">
    <source>
        <dbReference type="ARBA" id="ARBA00021881"/>
    </source>
</evidence>
<evidence type="ECO:0000256" key="2">
    <source>
        <dbReference type="ARBA" id="ARBA00005643"/>
    </source>
</evidence>
<gene>
    <name evidence="7" type="primary">IML1_2</name>
    <name evidence="7" type="ORF">HK100_011564</name>
</gene>
<protein>
    <recommendedName>
        <fullName evidence="3">Vacuolar membrane-associated protein IML1</fullName>
    </recommendedName>
    <alternativeName>
        <fullName evidence="4">Vacuolar membrane-associated protein iml1</fullName>
    </alternativeName>
</protein>
<dbReference type="InterPro" id="IPR048255">
    <property type="entry name" value="IML1_N"/>
</dbReference>
<dbReference type="GO" id="GO:0035556">
    <property type="term" value="P:intracellular signal transduction"/>
    <property type="evidence" value="ECO:0007669"/>
    <property type="project" value="InterPro"/>
</dbReference>
<proteinExistence type="inferred from homology"/>
<comment type="caution">
    <text evidence="7">The sequence shown here is derived from an EMBL/GenBank/DDBJ whole genome shotgun (WGS) entry which is preliminary data.</text>
</comment>
<dbReference type="PANTHER" id="PTHR13179">
    <property type="entry name" value="DEP DOMAIN CONTAINING PROTEIN 5"/>
    <property type="match status" value="1"/>
</dbReference>
<feature type="region of interest" description="Disordered" evidence="5">
    <location>
        <begin position="1336"/>
        <end position="1380"/>
    </location>
</feature>
<dbReference type="SMART" id="SM00049">
    <property type="entry name" value="DEP"/>
    <property type="match status" value="1"/>
</dbReference>
<dbReference type="InterPro" id="IPR045838">
    <property type="entry name" value="DEPDC5_CTD"/>
</dbReference>
<sequence length="1610" mass="180782">MECILWVHDERFSSEDLVVSAEALLPIVGVIGIGDLLEIEAVQPAGANTNTNINSNATANNANANANLLSANLNTPSPTPLIVQVTSFVTEASIRNGFRERVSVAQHLAAQYKLQPHMQVTVRRADRDALRAELVVLAFANQYVTRSDMWRLKLSLRNKLVYAGKRADSLAIRSFVAEMVVDGKYVECAYITDSTKLVFRSHTAKIFIFIQMSKEMWEFGDDGQLFSEKCINGFLPDLFSVWKEANTNHIVSIVLCSRILYKEQSNDTDVNNESSGSFKKKLSSSREMLSGLRRDYLGRPYRDFYRVVLDWETRSDWLQVLVPLKREFVRFEKDVLQNEISGSILSGGYNSSACDGNFLEAVNLAMNPFVKHYVDRDLVRTGLAIIVVTPSPGLFNVDKKLLRLTTQRMFDNGVACDIVSLTNRPLYMVPLFQYIGQKVRIRSEIKSDIGTSGSQASGVSGMNSGLTSHASGVVASSADDNSSLKGTNLAEEIKDPLWIDDDSGPRTTENGWTRFFNLPNWCDVSFYNETENENIDINTNYSFRIRAKLPEAHSVSNNLIPYAMVDFLEQEIMKSEMKIPLDDNDATTTTAVTATKTAVSAINAEITINSFYDQYDQQVFLPLDVLSNQDPFEMPQIFSNTTQFVGSYSSNIADSISYISSEQSGLSFQQKTSFLGFDKNARRSSLLSQRSGNSSAMSYKNSLPIPSYLIEPPSTSDSLEVNNPISHDFFEKITISSAAVQNETSPITQATGIKIASNIANARHNHQRNGVDNLIAGGSVERLAVSFKTGSDIIDYVAIAKSSPGKRSGSVKNMALKKKTPNPCNSMKSKDEFGPALNKWEHLFPSSEVKQTNVGVNWKSMSTPACLPISHGFYPSEKALGTYDNYIYSVTPDDTSPYQESETVVTATQRLESLLIELISQRLSQGFQIITAPITEKEPVVVLSDDSSVTDSVGQGAVSKFWKQPEPVLATTGSRSFSISRKAGIGNINMKNPKYSFQTNTFVSEKDAMRVPLDKPYYLGFGDHIHRLHFDLAGQNVTVRKLTKDLKYIKDNYNYKCMIWAKNLPSYLEADVSFAYPHLSSYSWNTLDHLIGGSGKDMTDGLRFWRARFLLIPLESITSIQNPFFDDFNINEEDLRLIGFDRFIDSVEKSRWYGDEKSSGAAAVPTGGGSGTSKRTLLRGSSGFGIQKTTFSKSQYVKDEWKRSEQKARKDGWQDVSTKQVSAKIFLTKSTSKMSIVSAMYNPVLGLEIKDRSWHKKVYYDSFIGSEFVDWMLRNFSDLHSRDDAVAFGNELHFRGIIVHGNRQHQFLDGFFFFKVSDDCRASMTREVDLLEGKEKEKKVKERGREREREKVNVREWGTEKGEDNHKKREKDKKMSTGTEVGSIEAKNLIPPIELSKRIVIDLDPQGRSSRKEMAILHYDTLHNSHNCYHLNLHWLACTPRLIEELLEKWHFSAKKNGFKFVEAPIEQARRFSNDKPLQSTIQIDLSFTPPSSALLADKTEFIFSVARKNGFILDLEAGSSFEDTGASVQYSYSQPYYEYTQFVHRTGAAFIQALPDTKGFLWSNNYLYLTNDKGFGGGSLSSQVDILRHSFSDACANSMDLQKLWNNLK</sequence>
<dbReference type="GO" id="GO:1904262">
    <property type="term" value="P:negative regulation of TORC1 signaling"/>
    <property type="evidence" value="ECO:0007669"/>
    <property type="project" value="TreeGrafter"/>
</dbReference>
<dbReference type="InterPro" id="IPR000591">
    <property type="entry name" value="DEP_dom"/>
</dbReference>
<feature type="domain" description="DEP" evidence="6">
    <location>
        <begin position="1243"/>
        <end position="1318"/>
    </location>
</feature>
<dbReference type="Gene3D" id="1.10.10.10">
    <property type="entry name" value="Winged helix-like DNA-binding domain superfamily/Winged helix DNA-binding domain"/>
    <property type="match status" value="1"/>
</dbReference>
<dbReference type="PROSITE" id="PS50186">
    <property type="entry name" value="DEP"/>
    <property type="match status" value="1"/>
</dbReference>
<feature type="compositionally biased region" description="Basic and acidic residues" evidence="5">
    <location>
        <begin position="1336"/>
        <end position="1375"/>
    </location>
</feature>